<feature type="domain" description="Mechanosensitive ion channel MscS C-terminal" evidence="9">
    <location>
        <begin position="176"/>
        <end position="258"/>
    </location>
</feature>
<gene>
    <name evidence="11" type="ORF">FHG85_12025</name>
</gene>
<dbReference type="Gene3D" id="2.30.30.60">
    <property type="match status" value="1"/>
</dbReference>
<dbReference type="InterPro" id="IPR011066">
    <property type="entry name" value="MscS_channel_C_sf"/>
</dbReference>
<name>A0A7D4BFZ5_9BACT</name>
<dbReference type="RefSeq" id="WP_173076232.1">
    <property type="nucleotide sequence ID" value="NZ_CP041345.1"/>
</dbReference>
<dbReference type="GO" id="GO:0005886">
    <property type="term" value="C:plasma membrane"/>
    <property type="evidence" value="ECO:0007669"/>
    <property type="project" value="UniProtKB-SubCell"/>
</dbReference>
<evidence type="ECO:0000256" key="7">
    <source>
        <dbReference type="SAM" id="Phobius"/>
    </source>
</evidence>
<dbReference type="PANTHER" id="PTHR30347">
    <property type="entry name" value="POTASSIUM CHANNEL RELATED"/>
    <property type="match status" value="1"/>
</dbReference>
<evidence type="ECO:0000256" key="2">
    <source>
        <dbReference type="ARBA" id="ARBA00008017"/>
    </source>
</evidence>
<dbReference type="KEGG" id="ttz:FHG85_12025"/>
<evidence type="ECO:0000313" key="11">
    <source>
        <dbReference type="EMBL" id="QKG80958.1"/>
    </source>
</evidence>
<dbReference type="Pfam" id="PF21088">
    <property type="entry name" value="MS_channel_1st"/>
    <property type="match status" value="1"/>
</dbReference>
<accession>A0A7D4BFZ5</accession>
<feature type="transmembrane region" description="Helical" evidence="7">
    <location>
        <begin position="22"/>
        <end position="39"/>
    </location>
</feature>
<dbReference type="Pfam" id="PF00924">
    <property type="entry name" value="MS_channel_2nd"/>
    <property type="match status" value="1"/>
</dbReference>
<dbReference type="SUPFAM" id="SSF82689">
    <property type="entry name" value="Mechanosensitive channel protein MscS (YggB), C-terminal domain"/>
    <property type="match status" value="1"/>
</dbReference>
<evidence type="ECO:0000256" key="4">
    <source>
        <dbReference type="ARBA" id="ARBA00022692"/>
    </source>
</evidence>
<dbReference type="Gene3D" id="3.30.70.100">
    <property type="match status" value="1"/>
</dbReference>
<evidence type="ECO:0000259" key="8">
    <source>
        <dbReference type="Pfam" id="PF00924"/>
    </source>
</evidence>
<comment type="similarity">
    <text evidence="2">Belongs to the MscS (TC 1.A.23) family.</text>
</comment>
<dbReference type="PANTHER" id="PTHR30347:SF1">
    <property type="entry name" value="MECHANOSENSITIVE CHANNEL MSCK"/>
    <property type="match status" value="1"/>
</dbReference>
<dbReference type="InterPro" id="IPR010920">
    <property type="entry name" value="LSM_dom_sf"/>
</dbReference>
<keyword evidence="12" id="KW-1185">Reference proteome</keyword>
<feature type="transmembrane region" description="Helical" evidence="7">
    <location>
        <begin position="83"/>
        <end position="103"/>
    </location>
</feature>
<organism evidence="11 12">
    <name type="scientific">Tenuifilum thalassicum</name>
    <dbReference type="NCBI Taxonomy" id="2590900"/>
    <lineage>
        <taxon>Bacteria</taxon>
        <taxon>Pseudomonadati</taxon>
        <taxon>Bacteroidota</taxon>
        <taxon>Bacteroidia</taxon>
        <taxon>Bacteroidales</taxon>
        <taxon>Tenuifilaceae</taxon>
        <taxon>Tenuifilum</taxon>
    </lineage>
</organism>
<dbReference type="InterPro" id="IPR052702">
    <property type="entry name" value="MscS-like_channel"/>
</dbReference>
<comment type="subcellular location">
    <subcellularLocation>
        <location evidence="1">Cell membrane</location>
        <topology evidence="1">Multi-pass membrane protein</topology>
    </subcellularLocation>
</comment>
<dbReference type="InterPro" id="IPR011014">
    <property type="entry name" value="MscS_channel_TM-2"/>
</dbReference>
<evidence type="ECO:0000256" key="5">
    <source>
        <dbReference type="ARBA" id="ARBA00022989"/>
    </source>
</evidence>
<evidence type="ECO:0000256" key="1">
    <source>
        <dbReference type="ARBA" id="ARBA00004651"/>
    </source>
</evidence>
<dbReference type="InterPro" id="IPR023408">
    <property type="entry name" value="MscS_beta-dom_sf"/>
</dbReference>
<evidence type="ECO:0000259" key="10">
    <source>
        <dbReference type="Pfam" id="PF21088"/>
    </source>
</evidence>
<evidence type="ECO:0000313" key="12">
    <source>
        <dbReference type="Proteomes" id="UP000500961"/>
    </source>
</evidence>
<keyword evidence="6 7" id="KW-0472">Membrane</keyword>
<evidence type="ECO:0000259" key="9">
    <source>
        <dbReference type="Pfam" id="PF21082"/>
    </source>
</evidence>
<dbReference type="InterPro" id="IPR049278">
    <property type="entry name" value="MS_channel_C"/>
</dbReference>
<feature type="domain" description="Mechanosensitive ion channel transmembrane helices 2/3" evidence="10">
    <location>
        <begin position="59"/>
        <end position="100"/>
    </location>
</feature>
<dbReference type="Gene3D" id="1.10.287.1260">
    <property type="match status" value="1"/>
</dbReference>
<feature type="transmembrane region" description="Helical" evidence="7">
    <location>
        <begin position="60"/>
        <end position="77"/>
    </location>
</feature>
<keyword evidence="5 7" id="KW-1133">Transmembrane helix</keyword>
<dbReference type="SUPFAM" id="SSF82861">
    <property type="entry name" value="Mechanosensitive channel protein MscS (YggB), transmembrane region"/>
    <property type="match status" value="1"/>
</dbReference>
<proteinExistence type="inferred from homology"/>
<reference evidence="11 12" key="1">
    <citation type="submission" date="2019-07" db="EMBL/GenBank/DDBJ databases">
        <title>Thalassofilum flectens gen. nov., sp. nov., a novel moderate thermophilic anaerobe from a shallow sea hot spring in Kunashir Island (Russia), representing a new family in the order Bacteroidales, and proposal of Thalassofilacea fam. nov.</title>
        <authorList>
            <person name="Kochetkova T.V."/>
            <person name="Podosokorskaya O.A."/>
            <person name="Novikov A."/>
            <person name="Elcheninov A.G."/>
            <person name="Toshchakov S.V."/>
            <person name="Kublanov I.V."/>
        </authorList>
    </citation>
    <scope>NUCLEOTIDE SEQUENCE [LARGE SCALE GENOMIC DNA]</scope>
    <source>
        <strain evidence="11 12">38-H</strain>
    </source>
</reference>
<dbReference type="InterPro" id="IPR006685">
    <property type="entry name" value="MscS_channel_2nd"/>
</dbReference>
<feature type="domain" description="Mechanosensitive ion channel MscS" evidence="8">
    <location>
        <begin position="101"/>
        <end position="168"/>
    </location>
</feature>
<dbReference type="EMBL" id="CP041345">
    <property type="protein sequence ID" value="QKG80958.1"/>
    <property type="molecule type" value="Genomic_DNA"/>
</dbReference>
<keyword evidence="3" id="KW-1003">Cell membrane</keyword>
<dbReference type="AlphaFoldDB" id="A0A7D4BFZ5"/>
<evidence type="ECO:0000256" key="6">
    <source>
        <dbReference type="ARBA" id="ARBA00023136"/>
    </source>
</evidence>
<keyword evidence="4 7" id="KW-0812">Transmembrane</keyword>
<dbReference type="SUPFAM" id="SSF50182">
    <property type="entry name" value="Sm-like ribonucleoproteins"/>
    <property type="match status" value="1"/>
</dbReference>
<protein>
    <submittedName>
        <fullName evidence="11">Mechanosensitive ion channel</fullName>
    </submittedName>
</protein>
<dbReference type="GO" id="GO:0008381">
    <property type="term" value="F:mechanosensitive monoatomic ion channel activity"/>
    <property type="evidence" value="ECO:0007669"/>
    <property type="project" value="UniProtKB-ARBA"/>
</dbReference>
<dbReference type="Pfam" id="PF21082">
    <property type="entry name" value="MS_channel_3rd"/>
    <property type="match status" value="1"/>
</dbReference>
<dbReference type="InterPro" id="IPR049142">
    <property type="entry name" value="MS_channel_1st"/>
</dbReference>
<sequence length="278" mass="31616">MKEILNTKIIEIGEYVLRLQNLLSFVIFLVIVIAVYYSIKRLIFRSKTLQTSMKYTVSKLLQYIIIFLSFIISLKLLGFNISVLLAGSAALLVGVGFGLQNIFNDFISGIILLLDGTLKVGDIIEVNGKIYKVLEISFRYTIVLGRDENYIILPNSSLTSNTVINWTHSEVASRFKITVGVDYSSDVQKVMRILKEVAAGHAKVLSKPEPFVRFEDYADSALIFGVYFYTDEVFRVENIKSEIRIQIYKAFKENGINIPFPQRVIHFSKDADQKDSNQ</sequence>
<evidence type="ECO:0000256" key="3">
    <source>
        <dbReference type="ARBA" id="ARBA00022475"/>
    </source>
</evidence>
<dbReference type="Proteomes" id="UP000500961">
    <property type="component" value="Chromosome"/>
</dbReference>